<evidence type="ECO:0000313" key="6">
    <source>
        <dbReference type="Proteomes" id="UP001149140"/>
    </source>
</evidence>
<evidence type="ECO:0000256" key="3">
    <source>
        <dbReference type="ARBA" id="ARBA00022679"/>
    </source>
</evidence>
<dbReference type="PANTHER" id="PTHR43630:SF1">
    <property type="entry name" value="POLY-BETA-1,6-N-ACETYL-D-GLUCOSAMINE SYNTHASE"/>
    <property type="match status" value="1"/>
</dbReference>
<dbReference type="Pfam" id="PF00535">
    <property type="entry name" value="Glycos_transf_2"/>
    <property type="match status" value="1"/>
</dbReference>
<keyword evidence="3" id="KW-0808">Transferase</keyword>
<dbReference type="CDD" id="cd00761">
    <property type="entry name" value="Glyco_tranf_GTA_type"/>
    <property type="match status" value="1"/>
</dbReference>
<feature type="domain" description="Glycosyltransferase 2-like" evidence="4">
    <location>
        <begin position="7"/>
        <end position="148"/>
    </location>
</feature>
<proteinExistence type="inferred from homology"/>
<dbReference type="InterPro" id="IPR029044">
    <property type="entry name" value="Nucleotide-diphossugar_trans"/>
</dbReference>
<evidence type="ECO:0000256" key="1">
    <source>
        <dbReference type="ARBA" id="ARBA00006739"/>
    </source>
</evidence>
<keyword evidence="6" id="KW-1185">Reference proteome</keyword>
<accession>A0A9X3N283</accession>
<organism evidence="5 6">
    <name type="scientific">Solirubrobacter ginsenosidimutans</name>
    <dbReference type="NCBI Taxonomy" id="490573"/>
    <lineage>
        <taxon>Bacteria</taxon>
        <taxon>Bacillati</taxon>
        <taxon>Actinomycetota</taxon>
        <taxon>Thermoleophilia</taxon>
        <taxon>Solirubrobacterales</taxon>
        <taxon>Solirubrobacteraceae</taxon>
        <taxon>Solirubrobacter</taxon>
    </lineage>
</organism>
<dbReference type="GO" id="GO:0016757">
    <property type="term" value="F:glycosyltransferase activity"/>
    <property type="evidence" value="ECO:0007669"/>
    <property type="project" value="UniProtKB-KW"/>
</dbReference>
<dbReference type="EMBL" id="JAPDOD010000081">
    <property type="protein sequence ID" value="MDA0166932.1"/>
    <property type="molecule type" value="Genomic_DNA"/>
</dbReference>
<evidence type="ECO:0000256" key="2">
    <source>
        <dbReference type="ARBA" id="ARBA00022676"/>
    </source>
</evidence>
<dbReference type="Proteomes" id="UP001149140">
    <property type="component" value="Unassembled WGS sequence"/>
</dbReference>
<sequence length="299" mass="33375">MQPRILIISPVRNEAAHIERVIRAMAAQQLPPTRWIIIDDKSTDDTLAILKRLEPEVPFLQVAQVSDAPEGPVRDRLARAAAPRTFNAGLAVAGDISGYTHVMKLDGDIELRPDYFTELMARFDADPTVGLAGGVLDEPTPEGGMRRIKIAGNHVHGALKCYSMACFEAIGGVQERLGWDTIDETYARMRGFGTVHYSELVGIHHRPIGSADGTLRGHARHGECAYIAHHTFWWISLRAFRVGRRKPRVISGLAFIYGFIRAAARRVERVPDLEYRRFARRELRQRAVGALVPHHGGVR</sequence>
<comment type="similarity">
    <text evidence="1">Belongs to the glycosyltransferase 2 family.</text>
</comment>
<gene>
    <name evidence="5" type="ORF">OM076_42120</name>
</gene>
<dbReference type="RefSeq" id="WP_270046185.1">
    <property type="nucleotide sequence ID" value="NZ_JAPDOD010000081.1"/>
</dbReference>
<protein>
    <submittedName>
        <fullName evidence="5">Glycosyltransferase family 2 protein</fullName>
    </submittedName>
</protein>
<keyword evidence="2" id="KW-0328">Glycosyltransferase</keyword>
<dbReference type="InterPro" id="IPR001173">
    <property type="entry name" value="Glyco_trans_2-like"/>
</dbReference>
<evidence type="ECO:0000313" key="5">
    <source>
        <dbReference type="EMBL" id="MDA0166932.1"/>
    </source>
</evidence>
<dbReference type="SUPFAM" id="SSF53448">
    <property type="entry name" value="Nucleotide-diphospho-sugar transferases"/>
    <property type="match status" value="1"/>
</dbReference>
<dbReference type="AlphaFoldDB" id="A0A9X3N283"/>
<name>A0A9X3N283_9ACTN</name>
<comment type="caution">
    <text evidence="5">The sequence shown here is derived from an EMBL/GenBank/DDBJ whole genome shotgun (WGS) entry which is preliminary data.</text>
</comment>
<dbReference type="Gene3D" id="3.90.550.10">
    <property type="entry name" value="Spore Coat Polysaccharide Biosynthesis Protein SpsA, Chain A"/>
    <property type="match status" value="1"/>
</dbReference>
<evidence type="ECO:0000259" key="4">
    <source>
        <dbReference type="Pfam" id="PF00535"/>
    </source>
</evidence>
<dbReference type="PANTHER" id="PTHR43630">
    <property type="entry name" value="POLY-BETA-1,6-N-ACETYL-D-GLUCOSAMINE SYNTHASE"/>
    <property type="match status" value="1"/>
</dbReference>
<reference evidence="5" key="1">
    <citation type="submission" date="2022-10" db="EMBL/GenBank/DDBJ databases">
        <title>The WGS of Solirubrobacter ginsenosidimutans DSM 21036.</title>
        <authorList>
            <person name="Jiang Z."/>
        </authorList>
    </citation>
    <scope>NUCLEOTIDE SEQUENCE</scope>
    <source>
        <strain evidence="5">DSM 21036</strain>
    </source>
</reference>